<evidence type="ECO:0000313" key="6">
    <source>
        <dbReference type="EMBL" id="AWI54275.1"/>
    </source>
</evidence>
<dbReference type="NCBIfam" id="NF033668">
    <property type="entry name" value="rSAM_PA0069"/>
    <property type="match status" value="1"/>
</dbReference>
<dbReference type="Pfam" id="PF04055">
    <property type="entry name" value="Radical_SAM"/>
    <property type="match status" value="1"/>
</dbReference>
<dbReference type="AlphaFoldDB" id="A0A2U8FT90"/>
<proteinExistence type="predicted"/>
<dbReference type="SMART" id="SM00729">
    <property type="entry name" value="Elp3"/>
    <property type="match status" value="1"/>
</dbReference>
<keyword evidence="3" id="KW-0411">Iron-sulfur</keyword>
<reference evidence="6 7" key="1">
    <citation type="submission" date="2018-05" db="EMBL/GenBank/DDBJ databases">
        <title>complete genome sequence of Aquabacterium olei NBRC 110486.</title>
        <authorList>
            <person name="Tang B."/>
            <person name="Chang J."/>
            <person name="Zhang L."/>
            <person name="Yang H."/>
        </authorList>
    </citation>
    <scope>NUCLEOTIDE SEQUENCE [LARGE SCALE GENOMIC DNA]</scope>
    <source>
        <strain evidence="6 7">NBRC 110486</strain>
    </source>
</reference>
<dbReference type="SUPFAM" id="SSF102114">
    <property type="entry name" value="Radical SAM enzymes"/>
    <property type="match status" value="1"/>
</dbReference>
<accession>A0A2U8FT90</accession>
<dbReference type="PANTHER" id="PTHR43432">
    <property type="entry name" value="SLR0285 PROTEIN"/>
    <property type="match status" value="1"/>
</dbReference>
<keyword evidence="2" id="KW-0408">Iron</keyword>
<dbReference type="InterPro" id="IPR040086">
    <property type="entry name" value="MJ0683-like"/>
</dbReference>
<dbReference type="InterPro" id="IPR006638">
    <property type="entry name" value="Elp3/MiaA/NifB-like_rSAM"/>
</dbReference>
<feature type="compositionally biased region" description="Basic and acidic residues" evidence="4">
    <location>
        <begin position="32"/>
        <end position="44"/>
    </location>
</feature>
<dbReference type="GO" id="GO:0046872">
    <property type="term" value="F:metal ion binding"/>
    <property type="evidence" value="ECO:0007669"/>
    <property type="project" value="UniProtKB-KW"/>
</dbReference>
<dbReference type="PANTHER" id="PTHR43432:SF3">
    <property type="entry name" value="SLR0285 PROTEIN"/>
    <property type="match status" value="1"/>
</dbReference>
<protein>
    <submittedName>
        <fullName evidence="6">Radical SAM protein</fullName>
    </submittedName>
</protein>
<dbReference type="InterPro" id="IPR007197">
    <property type="entry name" value="rSAM"/>
</dbReference>
<keyword evidence="1" id="KW-0479">Metal-binding</keyword>
<feature type="domain" description="Radical SAM core" evidence="5">
    <location>
        <begin position="92"/>
        <end position="329"/>
    </location>
</feature>
<feature type="region of interest" description="Disordered" evidence="4">
    <location>
        <begin position="1"/>
        <end position="77"/>
    </location>
</feature>
<dbReference type="KEGG" id="aon:DEH84_13220"/>
<evidence type="ECO:0000259" key="5">
    <source>
        <dbReference type="PROSITE" id="PS51918"/>
    </source>
</evidence>
<evidence type="ECO:0000256" key="4">
    <source>
        <dbReference type="SAM" id="MobiDB-lite"/>
    </source>
</evidence>
<organism evidence="6 7">
    <name type="scientific">Aquabacterium olei</name>
    <dbReference type="NCBI Taxonomy" id="1296669"/>
    <lineage>
        <taxon>Bacteria</taxon>
        <taxon>Pseudomonadati</taxon>
        <taxon>Pseudomonadota</taxon>
        <taxon>Betaproteobacteria</taxon>
        <taxon>Burkholderiales</taxon>
        <taxon>Aquabacterium</taxon>
    </lineage>
</organism>
<dbReference type="SFLD" id="SFLDG01084">
    <property type="entry name" value="Uncharacterised_Radical_SAM_Su"/>
    <property type="match status" value="1"/>
</dbReference>
<dbReference type="OrthoDB" id="9785699at2"/>
<dbReference type="GO" id="GO:0051536">
    <property type="term" value="F:iron-sulfur cluster binding"/>
    <property type="evidence" value="ECO:0007669"/>
    <property type="project" value="UniProtKB-KW"/>
</dbReference>
<evidence type="ECO:0000256" key="3">
    <source>
        <dbReference type="ARBA" id="ARBA00023014"/>
    </source>
</evidence>
<dbReference type="Gene3D" id="3.80.30.30">
    <property type="match status" value="1"/>
</dbReference>
<dbReference type="EMBL" id="CP029210">
    <property type="protein sequence ID" value="AWI54275.1"/>
    <property type="molecule type" value="Genomic_DNA"/>
</dbReference>
<evidence type="ECO:0000256" key="2">
    <source>
        <dbReference type="ARBA" id="ARBA00023004"/>
    </source>
</evidence>
<dbReference type="Proteomes" id="UP000244892">
    <property type="component" value="Chromosome"/>
</dbReference>
<feature type="region of interest" description="Disordered" evidence="4">
    <location>
        <begin position="368"/>
        <end position="391"/>
    </location>
</feature>
<keyword evidence="7" id="KW-1185">Reference proteome</keyword>
<sequence>MPKPVPPSDAFPDARRAAAPVKGRGTATRLAHRFEARTRERDQTGWEPMQWQPALRSDDQKTDDPFEAPPAVQPTTCQAETARTILSRNDSPDIPFTWAINPYRGCEHGCIYCYARPTHSYLNLSPGLDFETRLIAKVNAAQALQRELARPGYQPSPIQIGSATDAYQPVEREWRLTRQVLEVLDACRHPYTIVTKSSGVERDIDLLARAADRKQVYVMVSITSLDAGLSLRLEPRAAAPWRRLETVRRLAAAGVPVGVNVAPIIPFLNEPEIERIIEAAAQAGAASIHYTVVRLPWEVNPLFQGWLADHVPDKAERIMARIRELHGGRDYEADFARRMKGAGIWADLIRQRVRKAAARHGVDGRPPVLDVQPFRAPPGRNAAAGQARLFD</sequence>
<evidence type="ECO:0000313" key="7">
    <source>
        <dbReference type="Proteomes" id="UP000244892"/>
    </source>
</evidence>
<dbReference type="SFLD" id="SFLDS00029">
    <property type="entry name" value="Radical_SAM"/>
    <property type="match status" value="1"/>
</dbReference>
<dbReference type="InterPro" id="IPR058240">
    <property type="entry name" value="rSAM_sf"/>
</dbReference>
<dbReference type="GO" id="GO:0003824">
    <property type="term" value="F:catalytic activity"/>
    <property type="evidence" value="ECO:0007669"/>
    <property type="project" value="InterPro"/>
</dbReference>
<name>A0A2U8FT90_9BURK</name>
<gene>
    <name evidence="6" type="ORF">DEH84_13220</name>
</gene>
<dbReference type="PROSITE" id="PS51918">
    <property type="entry name" value="RADICAL_SAM"/>
    <property type="match status" value="1"/>
</dbReference>
<dbReference type="RefSeq" id="WP_109037271.1">
    <property type="nucleotide sequence ID" value="NZ_CP029210.1"/>
</dbReference>
<evidence type="ECO:0000256" key="1">
    <source>
        <dbReference type="ARBA" id="ARBA00022723"/>
    </source>
</evidence>
<dbReference type="CDD" id="cd01335">
    <property type="entry name" value="Radical_SAM"/>
    <property type="match status" value="1"/>
</dbReference>